<dbReference type="PANTHER" id="PTHR43341:SF1">
    <property type="entry name" value="GENERAL AMINO-ACID PERMEASE GAP1"/>
    <property type="match status" value="1"/>
</dbReference>
<accession>A0A427Y300</accession>
<evidence type="ECO:0000256" key="1">
    <source>
        <dbReference type="ARBA" id="ARBA00004141"/>
    </source>
</evidence>
<evidence type="ECO:0000259" key="9">
    <source>
        <dbReference type="Pfam" id="PF00324"/>
    </source>
</evidence>
<feature type="transmembrane region" description="Helical" evidence="7">
    <location>
        <begin position="185"/>
        <end position="204"/>
    </location>
</feature>
<keyword evidence="3 7" id="KW-0812">Transmembrane</keyword>
<keyword evidence="5 7" id="KW-1133">Transmembrane helix</keyword>
<dbReference type="PANTHER" id="PTHR43341">
    <property type="entry name" value="AMINO ACID PERMEASE"/>
    <property type="match status" value="1"/>
</dbReference>
<dbReference type="Pfam" id="PF00324">
    <property type="entry name" value="AA_permease"/>
    <property type="match status" value="1"/>
</dbReference>
<comment type="subcellular location">
    <subcellularLocation>
        <location evidence="1">Membrane</location>
        <topology evidence="1">Multi-pass membrane protein</topology>
    </subcellularLocation>
</comment>
<evidence type="ECO:0000256" key="4">
    <source>
        <dbReference type="ARBA" id="ARBA00022970"/>
    </source>
</evidence>
<feature type="chain" id="PRO_5019102672" description="Amino acid permease/ SLC12A domain-containing protein" evidence="8">
    <location>
        <begin position="30"/>
        <end position="288"/>
    </location>
</feature>
<keyword evidence="6 7" id="KW-0472">Membrane</keyword>
<dbReference type="Proteomes" id="UP000279259">
    <property type="component" value="Unassembled WGS sequence"/>
</dbReference>
<evidence type="ECO:0000256" key="6">
    <source>
        <dbReference type="ARBA" id="ARBA00023136"/>
    </source>
</evidence>
<comment type="caution">
    <text evidence="10">The sequence shown here is derived from an EMBL/GenBank/DDBJ whole genome shotgun (WGS) entry which is preliminary data.</text>
</comment>
<name>A0A427Y300_9TREE</name>
<gene>
    <name evidence="10" type="ORF">EHS25_004853</name>
</gene>
<reference evidence="10 11" key="1">
    <citation type="submission" date="2018-11" db="EMBL/GenBank/DDBJ databases">
        <title>Genome sequence of Saitozyma podzolica DSM 27192.</title>
        <authorList>
            <person name="Aliyu H."/>
            <person name="Gorte O."/>
            <person name="Ochsenreither K."/>
        </authorList>
    </citation>
    <scope>NUCLEOTIDE SEQUENCE [LARGE SCALE GENOMIC DNA]</scope>
    <source>
        <strain evidence="10 11">DSM 27192</strain>
    </source>
</reference>
<feature type="transmembrane region" description="Helical" evidence="7">
    <location>
        <begin position="154"/>
        <end position="179"/>
    </location>
</feature>
<dbReference type="GO" id="GO:0015171">
    <property type="term" value="F:amino acid transmembrane transporter activity"/>
    <property type="evidence" value="ECO:0007669"/>
    <property type="project" value="TreeGrafter"/>
</dbReference>
<keyword evidence="11" id="KW-1185">Reference proteome</keyword>
<dbReference type="STRING" id="1890683.A0A427Y300"/>
<dbReference type="EMBL" id="RSCD01000020">
    <property type="protein sequence ID" value="RSH85457.1"/>
    <property type="molecule type" value="Genomic_DNA"/>
</dbReference>
<feature type="signal peptide" evidence="8">
    <location>
        <begin position="1"/>
        <end position="29"/>
    </location>
</feature>
<dbReference type="GO" id="GO:0016020">
    <property type="term" value="C:membrane"/>
    <property type="evidence" value="ECO:0007669"/>
    <property type="project" value="UniProtKB-SubCell"/>
</dbReference>
<evidence type="ECO:0000313" key="11">
    <source>
        <dbReference type="Proteomes" id="UP000279259"/>
    </source>
</evidence>
<evidence type="ECO:0000256" key="3">
    <source>
        <dbReference type="ARBA" id="ARBA00022692"/>
    </source>
</evidence>
<evidence type="ECO:0000256" key="5">
    <source>
        <dbReference type="ARBA" id="ARBA00022989"/>
    </source>
</evidence>
<feature type="domain" description="Amino acid permease/ SLC12A" evidence="9">
    <location>
        <begin position="121"/>
        <end position="206"/>
    </location>
</feature>
<evidence type="ECO:0000313" key="10">
    <source>
        <dbReference type="EMBL" id="RSH85457.1"/>
    </source>
</evidence>
<keyword evidence="4" id="KW-0029">Amino-acid transport</keyword>
<dbReference type="AlphaFoldDB" id="A0A427Y300"/>
<dbReference type="InterPro" id="IPR004841">
    <property type="entry name" value="AA-permease/SLC12A_dom"/>
</dbReference>
<evidence type="ECO:0000256" key="7">
    <source>
        <dbReference type="SAM" id="Phobius"/>
    </source>
</evidence>
<organism evidence="10 11">
    <name type="scientific">Saitozyma podzolica</name>
    <dbReference type="NCBI Taxonomy" id="1890683"/>
    <lineage>
        <taxon>Eukaryota</taxon>
        <taxon>Fungi</taxon>
        <taxon>Dikarya</taxon>
        <taxon>Basidiomycota</taxon>
        <taxon>Agaricomycotina</taxon>
        <taxon>Tremellomycetes</taxon>
        <taxon>Tremellales</taxon>
        <taxon>Trimorphomycetaceae</taxon>
        <taxon>Saitozyma</taxon>
    </lineage>
</organism>
<protein>
    <recommendedName>
        <fullName evidence="9">Amino acid permease/ SLC12A domain-containing protein</fullName>
    </recommendedName>
</protein>
<dbReference type="InterPro" id="IPR050524">
    <property type="entry name" value="APC_YAT"/>
</dbReference>
<sequence>MHSPPVQVNRRQSCKAVWLLGGLPILVLGPSNVSTSCPGRLGHKPIAVNCYATTWYGGEPLRKSLPRPKTLAPDKQAGSTVLGNRSVILLWAPGLSLRLERFGAGVHLALQPACPEQPHRWITVCACYTRFKSALLVQGVDRSKLLLRGCCQPYMAWAFIVSFTIILVFNGFTAFLHQFSVSDFFASYITLPVFGLCWIVFRLVKKDVIGMASLEDIELSKTDRSRRSERRGMTSQLHMPWCNRLSKEKGRKTVIPSNCKGIERLARCALPIALRGSVRPLVLRCWHT</sequence>
<evidence type="ECO:0000256" key="8">
    <source>
        <dbReference type="SAM" id="SignalP"/>
    </source>
</evidence>
<keyword evidence="2" id="KW-0813">Transport</keyword>
<keyword evidence="8" id="KW-0732">Signal</keyword>
<dbReference type="OrthoDB" id="3900342at2759"/>
<proteinExistence type="predicted"/>
<evidence type="ECO:0000256" key="2">
    <source>
        <dbReference type="ARBA" id="ARBA00022448"/>
    </source>
</evidence>